<feature type="binding site" evidence="6">
    <location>
        <position position="115"/>
    </location>
    <ligand>
        <name>(6R)-10-formyltetrahydrofolate</name>
        <dbReference type="ChEBI" id="CHEBI:195366"/>
    </ligand>
</feature>
<comment type="catalytic activity">
    <reaction evidence="5 6">
        <text>N(1)-(5-phospho-beta-D-ribosyl)glycinamide + (6R)-10-formyltetrahydrofolate = N(2)-formyl-N(1)-(5-phospho-beta-D-ribosyl)glycinamide + (6S)-5,6,7,8-tetrahydrofolate + H(+)</text>
        <dbReference type="Rhea" id="RHEA:15053"/>
        <dbReference type="ChEBI" id="CHEBI:15378"/>
        <dbReference type="ChEBI" id="CHEBI:57453"/>
        <dbReference type="ChEBI" id="CHEBI:143788"/>
        <dbReference type="ChEBI" id="CHEBI:147286"/>
        <dbReference type="ChEBI" id="CHEBI:195366"/>
        <dbReference type="EC" id="2.1.2.2"/>
    </reaction>
</comment>
<comment type="similarity">
    <text evidence="4 6">Belongs to the GART family.</text>
</comment>
<evidence type="ECO:0000256" key="6">
    <source>
        <dbReference type="HAMAP-Rule" id="MF_01930"/>
    </source>
</evidence>
<name>A0ABW8NLL1_9GAMM</name>
<dbReference type="SUPFAM" id="SSF53328">
    <property type="entry name" value="Formyltransferase"/>
    <property type="match status" value="1"/>
</dbReference>
<accession>A0ABW8NLL1</accession>
<comment type="caution">
    <text evidence="8">The sequence shown here is derived from an EMBL/GenBank/DDBJ whole genome shotgun (WGS) entry which is preliminary data.</text>
</comment>
<feature type="domain" description="Formyl transferase N-terminal" evidence="7">
    <location>
        <begin position="11"/>
        <end position="187"/>
    </location>
</feature>
<proteinExistence type="inferred from homology"/>
<feature type="binding site" evidence="6">
    <location>
        <begin position="20"/>
        <end position="22"/>
    </location>
    <ligand>
        <name>N(1)-(5-phospho-beta-D-ribosyl)glycinamide</name>
        <dbReference type="ChEBI" id="CHEBI:143788"/>
    </ligand>
</feature>
<dbReference type="PANTHER" id="PTHR43369:SF2">
    <property type="entry name" value="PHOSPHORIBOSYLGLYCINAMIDE FORMYLTRANSFERASE"/>
    <property type="match status" value="1"/>
</dbReference>
<dbReference type="Proteomes" id="UP001620597">
    <property type="component" value="Unassembled WGS sequence"/>
</dbReference>
<reference evidence="8 9" key="1">
    <citation type="submission" date="2024-03" db="EMBL/GenBank/DDBJ databases">
        <title>High-quality draft genome sequence of Oceanobacter sp. wDCs-4.</title>
        <authorList>
            <person name="Dong C."/>
        </authorList>
    </citation>
    <scope>NUCLEOTIDE SEQUENCE [LARGE SCALE GENOMIC DNA]</scope>
    <source>
        <strain evidence="9">wDCs-4</strain>
    </source>
</reference>
<dbReference type="NCBIfam" id="TIGR00639">
    <property type="entry name" value="PurN"/>
    <property type="match status" value="1"/>
</dbReference>
<gene>
    <name evidence="6 8" type="primary">purN</name>
    <name evidence="8" type="ORF">WG929_15790</name>
</gene>
<dbReference type="InterPro" id="IPR002376">
    <property type="entry name" value="Formyl_transf_N"/>
</dbReference>
<evidence type="ECO:0000256" key="5">
    <source>
        <dbReference type="ARBA" id="ARBA00047664"/>
    </source>
</evidence>
<dbReference type="Gene3D" id="3.40.50.170">
    <property type="entry name" value="Formyl transferase, N-terminal domain"/>
    <property type="match status" value="1"/>
</dbReference>
<evidence type="ECO:0000256" key="3">
    <source>
        <dbReference type="ARBA" id="ARBA00022755"/>
    </source>
</evidence>
<evidence type="ECO:0000259" key="7">
    <source>
        <dbReference type="Pfam" id="PF00551"/>
    </source>
</evidence>
<keyword evidence="9" id="KW-1185">Reference proteome</keyword>
<dbReference type="Pfam" id="PF00551">
    <property type="entry name" value="Formyl_trans_N"/>
    <property type="match status" value="1"/>
</dbReference>
<evidence type="ECO:0000313" key="8">
    <source>
        <dbReference type="EMBL" id="MFK4753875.1"/>
    </source>
</evidence>
<evidence type="ECO:0000256" key="1">
    <source>
        <dbReference type="ARBA" id="ARBA00005054"/>
    </source>
</evidence>
<evidence type="ECO:0000313" key="9">
    <source>
        <dbReference type="Proteomes" id="UP001620597"/>
    </source>
</evidence>
<dbReference type="EMBL" id="JBBKTX010000021">
    <property type="protein sequence ID" value="MFK4753875.1"/>
    <property type="molecule type" value="Genomic_DNA"/>
</dbReference>
<evidence type="ECO:0000256" key="2">
    <source>
        <dbReference type="ARBA" id="ARBA00022679"/>
    </source>
</evidence>
<feature type="binding site" evidence="6">
    <location>
        <begin position="98"/>
        <end position="101"/>
    </location>
    <ligand>
        <name>(6R)-10-formyltetrahydrofolate</name>
        <dbReference type="ChEBI" id="CHEBI:195366"/>
    </ligand>
</feature>
<dbReference type="GO" id="GO:0004644">
    <property type="term" value="F:phosphoribosylglycinamide formyltransferase activity"/>
    <property type="evidence" value="ECO:0007669"/>
    <property type="project" value="UniProtKB-EC"/>
</dbReference>
<dbReference type="InterPro" id="IPR001555">
    <property type="entry name" value="GART_AS"/>
</dbReference>
<dbReference type="PANTHER" id="PTHR43369">
    <property type="entry name" value="PHOSPHORIBOSYLGLYCINAMIDE FORMYLTRANSFERASE"/>
    <property type="match status" value="1"/>
</dbReference>
<protein>
    <recommendedName>
        <fullName evidence="6">Phosphoribosylglycinamide formyltransferase</fullName>
        <ecNumber evidence="6">2.1.2.2</ecNumber>
    </recommendedName>
    <alternativeName>
        <fullName evidence="6">5'-phosphoribosylglycinamide transformylase</fullName>
    </alternativeName>
    <alternativeName>
        <fullName evidence="6">GAR transformylase</fullName>
        <shortName evidence="6">GART</shortName>
    </alternativeName>
</protein>
<dbReference type="PROSITE" id="PS00373">
    <property type="entry name" value="GART"/>
    <property type="match status" value="1"/>
</dbReference>
<dbReference type="InterPro" id="IPR004607">
    <property type="entry name" value="GART"/>
</dbReference>
<dbReference type="HAMAP" id="MF_01930">
    <property type="entry name" value="PurN"/>
    <property type="match status" value="1"/>
</dbReference>
<comment type="pathway">
    <text evidence="1 6">Purine metabolism; IMP biosynthesis via de novo pathway; N(2)-formyl-N(1)-(5-phospho-D-ribosyl)glycinamide from N(1)-(5-phospho-D-ribosyl)glycinamide (10-formyl THF route): step 1/1.</text>
</comment>
<feature type="binding site" evidence="6">
    <location>
        <position position="73"/>
    </location>
    <ligand>
        <name>(6R)-10-formyltetrahydrofolate</name>
        <dbReference type="ChEBI" id="CHEBI:195366"/>
    </ligand>
</feature>
<dbReference type="EC" id="2.1.2.2" evidence="6"/>
<keyword evidence="2 6" id="KW-0808">Transferase</keyword>
<feature type="site" description="Raises pKa of active site His" evidence="6">
    <location>
        <position position="153"/>
    </location>
</feature>
<evidence type="ECO:0000256" key="4">
    <source>
        <dbReference type="ARBA" id="ARBA00038440"/>
    </source>
</evidence>
<keyword evidence="3 6" id="KW-0658">Purine biosynthesis</keyword>
<feature type="active site" description="Proton donor" evidence="6">
    <location>
        <position position="117"/>
    </location>
</feature>
<dbReference type="InterPro" id="IPR036477">
    <property type="entry name" value="Formyl_transf_N_sf"/>
</dbReference>
<dbReference type="CDD" id="cd08645">
    <property type="entry name" value="FMT_core_GART"/>
    <property type="match status" value="1"/>
</dbReference>
<organism evidence="8 9">
    <name type="scientific">Oceanobacter antarcticus</name>
    <dbReference type="NCBI Taxonomy" id="3133425"/>
    <lineage>
        <taxon>Bacteria</taxon>
        <taxon>Pseudomonadati</taxon>
        <taxon>Pseudomonadota</taxon>
        <taxon>Gammaproteobacteria</taxon>
        <taxon>Oceanospirillales</taxon>
        <taxon>Oceanospirillaceae</taxon>
        <taxon>Oceanobacter</taxon>
    </lineage>
</organism>
<dbReference type="RefSeq" id="WP_416206860.1">
    <property type="nucleotide sequence ID" value="NZ_JBBKTX010000021.1"/>
</dbReference>
<sequence>MMTDSALDQPRIVILISGTGSNMMAIADAVQSGDIDAMVAGVVSNRPDAAGMQHARDREIPAILVDHQQFSSREEFDANLMRAIDDLAPDLIVLAGFMRILTSDFVRHYRGRMINIHPSLLPLYQGLNTHQRAIDAGDSEHGVSVHFVTEELDGGPVIAQAVVTIDTGETAASLQHKVQIQEHILYPIIVKWCTQGRLAMTDQGVTLDSKLLPPSGLRLTAQP</sequence>
<comment type="function">
    <text evidence="6">Catalyzes the transfer of a formyl group from 10-formyltetrahydrofolate to 5-phospho-ribosyl-glycinamide (GAR), producing 5-phospho-ribosyl-N-formylglycinamide (FGAR) and tetrahydrofolate.</text>
</comment>